<dbReference type="KEGG" id="pchi:PC41400_06710"/>
<protein>
    <submittedName>
        <fullName evidence="2">LUD domain-containing protein</fullName>
    </submittedName>
    <submittedName>
        <fullName evidence="3">Lactate utilization protein C</fullName>
    </submittedName>
</protein>
<dbReference type="AlphaFoldDB" id="A0A410WSI8"/>
<feature type="domain" description="LUD" evidence="1">
    <location>
        <begin position="63"/>
        <end position="247"/>
    </location>
</feature>
<dbReference type="GeneID" id="95374510"/>
<organism evidence="3 4">
    <name type="scientific">Paenibacillus chitinolyticus</name>
    <dbReference type="NCBI Taxonomy" id="79263"/>
    <lineage>
        <taxon>Bacteria</taxon>
        <taxon>Bacillati</taxon>
        <taxon>Bacillota</taxon>
        <taxon>Bacilli</taxon>
        <taxon>Bacillales</taxon>
        <taxon>Paenibacillaceae</taxon>
        <taxon>Paenibacillus</taxon>
    </lineage>
</organism>
<name>A0A410WSI8_9BACL</name>
<dbReference type="PANTHER" id="PTHR43682">
    <property type="entry name" value="LACTATE UTILIZATION PROTEIN C"/>
    <property type="match status" value="1"/>
</dbReference>
<dbReference type="Gene3D" id="3.40.50.10420">
    <property type="entry name" value="NagB/RpiA/CoA transferase-like"/>
    <property type="match status" value="1"/>
</dbReference>
<evidence type="ECO:0000313" key="2">
    <source>
        <dbReference type="EMBL" id="MCY9595609.1"/>
    </source>
</evidence>
<dbReference type="EMBL" id="CP026520">
    <property type="protein sequence ID" value="QAV17369.1"/>
    <property type="molecule type" value="Genomic_DNA"/>
</dbReference>
<accession>A0A410WSI8</accession>
<gene>
    <name evidence="2" type="ORF">M5X16_07485</name>
    <name evidence="3" type="ORF">PC41400_06710</name>
</gene>
<dbReference type="PANTHER" id="PTHR43682:SF1">
    <property type="entry name" value="LACTATE UTILIZATION PROTEIN C"/>
    <property type="match status" value="1"/>
</dbReference>
<keyword evidence="5" id="KW-1185">Reference proteome</keyword>
<evidence type="ECO:0000313" key="4">
    <source>
        <dbReference type="Proteomes" id="UP000288943"/>
    </source>
</evidence>
<dbReference type="InterPro" id="IPR024185">
    <property type="entry name" value="FTHF_cligase-like_sf"/>
</dbReference>
<dbReference type="RefSeq" id="WP_042229522.1">
    <property type="nucleotide sequence ID" value="NZ_CP026520.1"/>
</dbReference>
<proteinExistence type="predicted"/>
<dbReference type="InterPro" id="IPR003741">
    <property type="entry name" value="LUD_dom"/>
</dbReference>
<dbReference type="InterPro" id="IPR037171">
    <property type="entry name" value="NagB/RpiA_transferase-like"/>
</dbReference>
<dbReference type="Pfam" id="PF02589">
    <property type="entry name" value="LUD_dom"/>
    <property type="match status" value="1"/>
</dbReference>
<dbReference type="SUPFAM" id="SSF100950">
    <property type="entry name" value="NagB/RpiA/CoA transferase-like"/>
    <property type="match status" value="1"/>
</dbReference>
<dbReference type="Proteomes" id="UP001527202">
    <property type="component" value="Unassembled WGS sequence"/>
</dbReference>
<dbReference type="OrthoDB" id="9794157at2"/>
<sequence length="250" mass="26775">MSKSAADFLKGLEAESRRKQEAFLGGIASRLGRPRITEPPARPFRGAPDFWNAVDLDEEARIRLFMDNWRKAGGHAEQLASMEEAAAFVRQLIRDLEARRVIRQDQPELEAIASVLETVEGLDRLTVWNAEHASDEEKEAMLADAAGADIGLVAADCAAAHTGTVVLMSSPRKGRSVSLLPAVLVAVVPASRLKMRLGEVLRPLDGLAAGARPAGIHFVSGPSRSADIENDLTIGVHGPGIVYALVVGDC</sequence>
<reference evidence="3 4" key="1">
    <citation type="submission" date="2018-01" db="EMBL/GenBank/DDBJ databases">
        <title>The whole genome sequencing and assembly of Paenibacillus chitinolyticus KCCM 41400 strain.</title>
        <authorList>
            <person name="Kim J.-Y."/>
            <person name="Park M.-K."/>
            <person name="Lee Y.-J."/>
            <person name="Yi H."/>
            <person name="Bahn Y.-S."/>
            <person name="Kim J.F."/>
            <person name="Lee D.-W."/>
        </authorList>
    </citation>
    <scope>NUCLEOTIDE SEQUENCE [LARGE SCALE GENOMIC DNA]</scope>
    <source>
        <strain evidence="3 4">KCCM 41400</strain>
    </source>
</reference>
<reference evidence="2 5" key="2">
    <citation type="submission" date="2022-05" db="EMBL/GenBank/DDBJ databases">
        <title>Genome Sequencing of Bee-Associated Microbes.</title>
        <authorList>
            <person name="Dunlap C."/>
        </authorList>
    </citation>
    <scope>NUCLEOTIDE SEQUENCE [LARGE SCALE GENOMIC DNA]</scope>
    <source>
        <strain evidence="2 5">NRRL B-23120</strain>
    </source>
</reference>
<evidence type="ECO:0000313" key="5">
    <source>
        <dbReference type="Proteomes" id="UP001527202"/>
    </source>
</evidence>
<evidence type="ECO:0000259" key="1">
    <source>
        <dbReference type="Pfam" id="PF02589"/>
    </source>
</evidence>
<evidence type="ECO:0000313" key="3">
    <source>
        <dbReference type="EMBL" id="QAV17369.1"/>
    </source>
</evidence>
<dbReference type="EMBL" id="JAMDMJ010000008">
    <property type="protein sequence ID" value="MCY9595609.1"/>
    <property type="molecule type" value="Genomic_DNA"/>
</dbReference>
<dbReference type="Proteomes" id="UP000288943">
    <property type="component" value="Chromosome"/>
</dbReference>